<evidence type="ECO:0000256" key="1">
    <source>
        <dbReference type="SAM" id="MobiDB-lite"/>
    </source>
</evidence>
<evidence type="ECO:0000259" key="2">
    <source>
        <dbReference type="Pfam" id="PF04466"/>
    </source>
</evidence>
<dbReference type="Proteomes" id="UP000293863">
    <property type="component" value="Unassembled WGS sequence"/>
</dbReference>
<dbReference type="Pfam" id="PF04466">
    <property type="entry name" value="Terminase_3"/>
    <property type="match status" value="1"/>
</dbReference>
<keyword evidence="4" id="KW-1185">Reference proteome</keyword>
<dbReference type="PANTHER" id="PTHR39184:SF1">
    <property type="entry name" value="PBSX PHAGE TERMINASE LARGE SUBUNIT"/>
    <property type="match status" value="1"/>
</dbReference>
<dbReference type="InterPro" id="IPR006437">
    <property type="entry name" value="Phage_terminase_lsu"/>
</dbReference>
<sequence length="429" mass="49222">MKEKRVPHKFKPLYTHLTNNKLFYVYHGGRGGGKSWEIADYLLVEGASKKHRILCCREIQKSIKQSVHQLLSDRIEALGLGAFYQVLDTEIRGLNGTEFFFSGLQNHTVDSIKSFEGATITWIEEAQTVSSYSLQILIPTVVRTANCMIIMSMNPKLPSDAVYADYVVVDRDDTVVVQINYDENKNCPPELVALAEQMKAQDYDNYEHIYLGKPKEIADGAIYKNEFEQIKRENRICKIAHDSNLQVYTSWDLGILDPTAIWFFQVYGKEIRVIDYYEANNEPLAHYARILDERKQQFGYNYSKHFAPHDIAARDLSSGVSREQTMAKLGYRMEKGAKLGPEDRIEATRQMLKNCWFDAEKCKYGIRALQNYRREFNDKLEQFKATPVHDWASHGSDAFGEGALNINKMQMPTSKNSPPPPRATRTTLS</sequence>
<feature type="domain" description="Phage terminase large subunit N-terminal" evidence="2">
    <location>
        <begin position="21"/>
        <end position="213"/>
    </location>
</feature>
<feature type="region of interest" description="Disordered" evidence="1">
    <location>
        <begin position="409"/>
        <end position="429"/>
    </location>
</feature>
<evidence type="ECO:0000313" key="3">
    <source>
        <dbReference type="EMBL" id="RZG47030.1"/>
    </source>
</evidence>
<proteinExistence type="predicted"/>
<gene>
    <name evidence="3" type="ORF">EXU28_07530</name>
</gene>
<dbReference type="NCBIfam" id="TIGR01547">
    <property type="entry name" value="phage_term_2"/>
    <property type="match status" value="1"/>
</dbReference>
<dbReference type="Gene3D" id="3.30.420.280">
    <property type="match status" value="1"/>
</dbReference>
<dbReference type="PANTHER" id="PTHR39184">
    <property type="match status" value="1"/>
</dbReference>
<dbReference type="EMBL" id="SGSQ01000009">
    <property type="protein sequence ID" value="RZG47030.1"/>
    <property type="molecule type" value="Genomic_DNA"/>
</dbReference>
<name>A0A4V2DN72_9GAMM</name>
<reference evidence="3 4" key="1">
    <citation type="submission" date="2019-02" db="EMBL/GenBank/DDBJ databases">
        <title>The Batch Genome Submission of Acinetobacter spp. strains.</title>
        <authorList>
            <person name="Qin J."/>
            <person name="Hu Y."/>
            <person name="Ye H."/>
            <person name="Wei L."/>
            <person name="Feng Y."/>
            <person name="Zong Z."/>
        </authorList>
    </citation>
    <scope>NUCLEOTIDE SEQUENCE [LARGE SCALE GENOMIC DNA]</scope>
    <source>
        <strain evidence="3 4">WCHAW060049</strain>
    </source>
</reference>
<accession>A0A4V2DN72</accession>
<dbReference type="InterPro" id="IPR035412">
    <property type="entry name" value="Terminase_L_N"/>
</dbReference>
<dbReference type="AlphaFoldDB" id="A0A4V2DN72"/>
<dbReference type="InterPro" id="IPR052380">
    <property type="entry name" value="Viral_DNA_packaging_terminase"/>
</dbReference>
<dbReference type="Gene3D" id="3.40.50.300">
    <property type="entry name" value="P-loop containing nucleotide triphosphate hydrolases"/>
    <property type="match status" value="1"/>
</dbReference>
<protein>
    <submittedName>
        <fullName evidence="3">PBSX family phage terminase large subunit</fullName>
    </submittedName>
</protein>
<evidence type="ECO:0000313" key="4">
    <source>
        <dbReference type="Proteomes" id="UP000293863"/>
    </source>
</evidence>
<comment type="caution">
    <text evidence="3">The sequence shown here is derived from an EMBL/GenBank/DDBJ whole genome shotgun (WGS) entry which is preliminary data.</text>
</comment>
<dbReference type="InterPro" id="IPR027417">
    <property type="entry name" value="P-loop_NTPase"/>
</dbReference>
<organism evidence="3 4">
    <name type="scientific">Acinetobacter wuhouensis</name>
    <dbReference type="NCBI Taxonomy" id="1879050"/>
    <lineage>
        <taxon>Bacteria</taxon>
        <taxon>Pseudomonadati</taxon>
        <taxon>Pseudomonadota</taxon>
        <taxon>Gammaproteobacteria</taxon>
        <taxon>Moraxellales</taxon>
        <taxon>Moraxellaceae</taxon>
        <taxon>Acinetobacter</taxon>
    </lineage>
</organism>
<dbReference type="RefSeq" id="WP_130168404.1">
    <property type="nucleotide sequence ID" value="NZ_SGSQ01000009.1"/>
</dbReference>